<proteinExistence type="inferred from homology"/>
<dbReference type="RefSeq" id="WP_116413071.1">
    <property type="nucleotide sequence ID" value="NZ_NBXB01000052.1"/>
</dbReference>
<feature type="domain" description="ABC3 transporter permease C-terminal" evidence="8">
    <location>
        <begin position="345"/>
        <end position="467"/>
    </location>
</feature>
<dbReference type="InterPro" id="IPR050250">
    <property type="entry name" value="Macrolide_Exporter_MacB"/>
</dbReference>
<dbReference type="AlphaFoldDB" id="A0A3E0VPX5"/>
<evidence type="ECO:0000256" key="1">
    <source>
        <dbReference type="ARBA" id="ARBA00004651"/>
    </source>
</evidence>
<organism evidence="9 10">
    <name type="scientific">Subtercola boreus</name>
    <dbReference type="NCBI Taxonomy" id="120213"/>
    <lineage>
        <taxon>Bacteria</taxon>
        <taxon>Bacillati</taxon>
        <taxon>Actinomycetota</taxon>
        <taxon>Actinomycetes</taxon>
        <taxon>Micrococcales</taxon>
        <taxon>Microbacteriaceae</taxon>
        <taxon>Subtercola</taxon>
    </lineage>
</organism>
<feature type="transmembrane region" description="Helical" evidence="7">
    <location>
        <begin position="158"/>
        <end position="183"/>
    </location>
</feature>
<sequence length="474" mass="49046">MIRMALRELRDNRSQHVATVIVALLGALLGTMLIEAEVMLTTQSSGGGFYVHPYVPLVLGVLGIIFVAVATFVAIIVTANTFTIVIAGRAKRIALFRLIGASSETLRRAVCVESIIVGTVGALLGTALGAALAAAVSGALIQTGVFLPLSTNFFPWELIFPILIGAASTGVAGWIGTSGIVSVSPIQALGRAREPALGDLQEAALKRRPLITWLLVGGFVILLSGVGIGYFTPYGLIVAFLGGAASFLGFVAGASAFLPPIMNQVGRLLGGSAAAKLAAANALRYPARSARSTIGLVIGVTLVTMFAVAGQTYFDVSTRIVNSLPSAAQENVSPFLGLVLGVIGILIGFSLAISAVGLINALSLSVLQRRREIGLLRALGLTRTQVRWMIFSESIQLTITGVICGLVLGTIYGWAGALTALSSDHHVGGYFWLSFPVWLLAAVIGAAAILAIIASLAPARRATQVPPVLAASVD</sequence>
<protein>
    <recommendedName>
        <fullName evidence="8">ABC3 transporter permease C-terminal domain-containing protein</fullName>
    </recommendedName>
</protein>
<comment type="subcellular location">
    <subcellularLocation>
        <location evidence="1">Cell membrane</location>
        <topology evidence="1">Multi-pass membrane protein</topology>
    </subcellularLocation>
</comment>
<dbReference type="EMBL" id="NBXB01000052">
    <property type="protein sequence ID" value="RFA11771.1"/>
    <property type="molecule type" value="Genomic_DNA"/>
</dbReference>
<feature type="transmembrane region" description="Helical" evidence="7">
    <location>
        <begin position="388"/>
        <end position="415"/>
    </location>
</feature>
<evidence type="ECO:0000313" key="9">
    <source>
        <dbReference type="EMBL" id="RFA11771.1"/>
    </source>
</evidence>
<feature type="transmembrane region" description="Helical" evidence="7">
    <location>
        <begin position="115"/>
        <end position="138"/>
    </location>
</feature>
<reference evidence="9 10" key="1">
    <citation type="submission" date="2017-04" db="EMBL/GenBank/DDBJ databases">
        <title>Comparative genome analysis of Subtercola boreus.</title>
        <authorList>
            <person name="Cho Y.-J."/>
            <person name="Cho A."/>
            <person name="Kim O.-S."/>
            <person name="Lee J.-I."/>
        </authorList>
    </citation>
    <scope>NUCLEOTIDE SEQUENCE [LARGE SCALE GENOMIC DNA]</scope>
    <source>
        <strain evidence="9 10">P27479</strain>
    </source>
</reference>
<gene>
    <name evidence="9" type="ORF">B7R22_17870</name>
</gene>
<keyword evidence="5 7" id="KW-0472">Membrane</keyword>
<dbReference type="OrthoDB" id="9780560at2"/>
<feature type="transmembrane region" description="Helical" evidence="7">
    <location>
        <begin position="210"/>
        <end position="231"/>
    </location>
</feature>
<dbReference type="InterPro" id="IPR003838">
    <property type="entry name" value="ABC3_permease_C"/>
</dbReference>
<evidence type="ECO:0000259" key="8">
    <source>
        <dbReference type="Pfam" id="PF02687"/>
    </source>
</evidence>
<keyword evidence="2" id="KW-1003">Cell membrane</keyword>
<evidence type="ECO:0000256" key="4">
    <source>
        <dbReference type="ARBA" id="ARBA00022989"/>
    </source>
</evidence>
<evidence type="ECO:0000313" key="10">
    <source>
        <dbReference type="Proteomes" id="UP000256541"/>
    </source>
</evidence>
<feature type="transmembrane region" description="Helical" evidence="7">
    <location>
        <begin position="237"/>
        <end position="258"/>
    </location>
</feature>
<accession>A0A3E0VPX5</accession>
<dbReference type="PANTHER" id="PTHR30572:SF4">
    <property type="entry name" value="ABC TRANSPORTER PERMEASE YTRF"/>
    <property type="match status" value="1"/>
</dbReference>
<feature type="transmembrane region" description="Helical" evidence="7">
    <location>
        <begin position="16"/>
        <end position="34"/>
    </location>
</feature>
<evidence type="ECO:0000256" key="5">
    <source>
        <dbReference type="ARBA" id="ARBA00023136"/>
    </source>
</evidence>
<evidence type="ECO:0000256" key="6">
    <source>
        <dbReference type="ARBA" id="ARBA00038076"/>
    </source>
</evidence>
<dbReference type="PANTHER" id="PTHR30572">
    <property type="entry name" value="MEMBRANE COMPONENT OF TRANSPORTER-RELATED"/>
    <property type="match status" value="1"/>
</dbReference>
<name>A0A3E0VPX5_9MICO</name>
<evidence type="ECO:0000256" key="7">
    <source>
        <dbReference type="SAM" id="Phobius"/>
    </source>
</evidence>
<dbReference type="GO" id="GO:0022857">
    <property type="term" value="F:transmembrane transporter activity"/>
    <property type="evidence" value="ECO:0007669"/>
    <property type="project" value="TreeGrafter"/>
</dbReference>
<keyword evidence="4 7" id="KW-1133">Transmembrane helix</keyword>
<dbReference type="GO" id="GO:0005886">
    <property type="term" value="C:plasma membrane"/>
    <property type="evidence" value="ECO:0007669"/>
    <property type="project" value="UniProtKB-SubCell"/>
</dbReference>
<feature type="transmembrane region" description="Helical" evidence="7">
    <location>
        <begin position="435"/>
        <end position="457"/>
    </location>
</feature>
<feature type="transmembrane region" description="Helical" evidence="7">
    <location>
        <begin position="334"/>
        <end position="367"/>
    </location>
</feature>
<feature type="transmembrane region" description="Helical" evidence="7">
    <location>
        <begin position="54"/>
        <end position="87"/>
    </location>
</feature>
<feature type="domain" description="ABC3 transporter permease C-terminal" evidence="8">
    <location>
        <begin position="64"/>
        <end position="185"/>
    </location>
</feature>
<evidence type="ECO:0000256" key="3">
    <source>
        <dbReference type="ARBA" id="ARBA00022692"/>
    </source>
</evidence>
<dbReference type="Proteomes" id="UP000256541">
    <property type="component" value="Unassembled WGS sequence"/>
</dbReference>
<comment type="similarity">
    <text evidence="6">Belongs to the ABC-4 integral membrane protein family.</text>
</comment>
<evidence type="ECO:0000256" key="2">
    <source>
        <dbReference type="ARBA" id="ARBA00022475"/>
    </source>
</evidence>
<feature type="transmembrane region" description="Helical" evidence="7">
    <location>
        <begin position="294"/>
        <end position="314"/>
    </location>
</feature>
<keyword evidence="3 7" id="KW-0812">Transmembrane</keyword>
<comment type="caution">
    <text evidence="9">The sequence shown here is derived from an EMBL/GenBank/DDBJ whole genome shotgun (WGS) entry which is preliminary data.</text>
</comment>
<dbReference type="Pfam" id="PF02687">
    <property type="entry name" value="FtsX"/>
    <property type="match status" value="2"/>
</dbReference>